<keyword evidence="3" id="KW-1185">Reference proteome</keyword>
<comment type="caution">
    <text evidence="2">The sequence shown here is derived from an EMBL/GenBank/DDBJ whole genome shotgun (WGS) entry which is preliminary data.</text>
</comment>
<feature type="region of interest" description="Disordered" evidence="1">
    <location>
        <begin position="1"/>
        <end position="43"/>
    </location>
</feature>
<accession>A0A9J6DQ80</accession>
<protein>
    <submittedName>
        <fullName evidence="2">Uncharacterized protein</fullName>
    </submittedName>
</protein>
<feature type="region of interest" description="Disordered" evidence="1">
    <location>
        <begin position="404"/>
        <end position="427"/>
    </location>
</feature>
<sequence>MSDDGGREVATGLSADEDGDSLFEALEKRPTVSTPTRMGEKEEILCIPSTQLLSTDGADATVSPDSSAPLSASPTSGENIRAAAEEGAETNSPPWRTLFGDFAQGKDLFGGCSLKSGARDWMRSTGGRRLDVTYPASLAALVQACWRAAAQVARDAPQAGRTAALPQRVQTQQRTLNAACTATPARYNQRPRLPPSKTSHTNTRAAGDSSKRAMQKAATHAQTLRRERRPASSTPDAGEIVGTFLRRRSSGPDRANLSTPPCERIRYREAAGRLFFHQERRCNREIRAAETRNTEKSRRDSAARHRGRWMATEARTSDCGVSVATTSTHVAHKDGEGGETAGGVPMRSATRKDSQSVLNLGPVWPREKKLGSVVFRASPPQPRGEPHITVGAGCNERRKRLAAERATRSAALTRMQRTQPQPDYVSR</sequence>
<evidence type="ECO:0000313" key="2">
    <source>
        <dbReference type="EMBL" id="KAH8024367.1"/>
    </source>
</evidence>
<feature type="region of interest" description="Disordered" evidence="1">
    <location>
        <begin position="290"/>
        <end position="310"/>
    </location>
</feature>
<feature type="region of interest" description="Disordered" evidence="1">
    <location>
        <begin position="55"/>
        <end position="94"/>
    </location>
</feature>
<reference evidence="2" key="2">
    <citation type="submission" date="2021-09" db="EMBL/GenBank/DDBJ databases">
        <authorList>
            <person name="Jia N."/>
            <person name="Wang J."/>
            <person name="Shi W."/>
            <person name="Du L."/>
            <person name="Sun Y."/>
            <person name="Zhan W."/>
            <person name="Jiang J."/>
            <person name="Wang Q."/>
            <person name="Zhang B."/>
            <person name="Ji P."/>
            <person name="Sakyi L.B."/>
            <person name="Cui X."/>
            <person name="Yuan T."/>
            <person name="Jiang B."/>
            <person name="Yang W."/>
            <person name="Lam T.T.-Y."/>
            <person name="Chang Q."/>
            <person name="Ding S."/>
            <person name="Wang X."/>
            <person name="Zhu J."/>
            <person name="Ruan X."/>
            <person name="Zhao L."/>
            <person name="Wei J."/>
            <person name="Que T."/>
            <person name="Du C."/>
            <person name="Cheng J."/>
            <person name="Dai P."/>
            <person name="Han X."/>
            <person name="Huang E."/>
            <person name="Gao Y."/>
            <person name="Liu J."/>
            <person name="Shao H."/>
            <person name="Ye R."/>
            <person name="Li L."/>
            <person name="Wei W."/>
            <person name="Wang X."/>
            <person name="Wang C."/>
            <person name="Huo Q."/>
            <person name="Li W."/>
            <person name="Guo W."/>
            <person name="Chen H."/>
            <person name="Chen S."/>
            <person name="Zhou L."/>
            <person name="Zhou L."/>
            <person name="Ni X."/>
            <person name="Tian J."/>
            <person name="Zhou Y."/>
            <person name="Sheng Y."/>
            <person name="Liu T."/>
            <person name="Pan Y."/>
            <person name="Xia L."/>
            <person name="Li J."/>
            <person name="Zhao F."/>
            <person name="Cao W."/>
        </authorList>
    </citation>
    <scope>NUCLEOTIDE SEQUENCE</scope>
    <source>
        <strain evidence="2">Rmic-2018</strain>
        <tissue evidence="2">Larvae</tissue>
    </source>
</reference>
<feature type="compositionally biased region" description="Low complexity" evidence="1">
    <location>
        <begin position="63"/>
        <end position="76"/>
    </location>
</feature>
<name>A0A9J6DQ80_RHIMP</name>
<organism evidence="2 3">
    <name type="scientific">Rhipicephalus microplus</name>
    <name type="common">Cattle tick</name>
    <name type="synonym">Boophilus microplus</name>
    <dbReference type="NCBI Taxonomy" id="6941"/>
    <lineage>
        <taxon>Eukaryota</taxon>
        <taxon>Metazoa</taxon>
        <taxon>Ecdysozoa</taxon>
        <taxon>Arthropoda</taxon>
        <taxon>Chelicerata</taxon>
        <taxon>Arachnida</taxon>
        <taxon>Acari</taxon>
        <taxon>Parasitiformes</taxon>
        <taxon>Ixodida</taxon>
        <taxon>Ixodoidea</taxon>
        <taxon>Ixodidae</taxon>
        <taxon>Rhipicephalinae</taxon>
        <taxon>Rhipicephalus</taxon>
        <taxon>Boophilus</taxon>
    </lineage>
</organism>
<feature type="region of interest" description="Disordered" evidence="1">
    <location>
        <begin position="331"/>
        <end position="356"/>
    </location>
</feature>
<evidence type="ECO:0000256" key="1">
    <source>
        <dbReference type="SAM" id="MobiDB-lite"/>
    </source>
</evidence>
<feature type="compositionally biased region" description="Basic and acidic residues" evidence="1">
    <location>
        <begin position="290"/>
        <end position="303"/>
    </location>
</feature>
<reference evidence="2" key="1">
    <citation type="journal article" date="2020" name="Cell">
        <title>Large-Scale Comparative Analyses of Tick Genomes Elucidate Their Genetic Diversity and Vector Capacities.</title>
        <authorList>
            <consortium name="Tick Genome and Microbiome Consortium (TIGMIC)"/>
            <person name="Jia N."/>
            <person name="Wang J."/>
            <person name="Shi W."/>
            <person name="Du L."/>
            <person name="Sun Y."/>
            <person name="Zhan W."/>
            <person name="Jiang J.F."/>
            <person name="Wang Q."/>
            <person name="Zhang B."/>
            <person name="Ji P."/>
            <person name="Bell-Sakyi L."/>
            <person name="Cui X.M."/>
            <person name="Yuan T.T."/>
            <person name="Jiang B.G."/>
            <person name="Yang W.F."/>
            <person name="Lam T.T."/>
            <person name="Chang Q.C."/>
            <person name="Ding S.J."/>
            <person name="Wang X.J."/>
            <person name="Zhu J.G."/>
            <person name="Ruan X.D."/>
            <person name="Zhao L."/>
            <person name="Wei J.T."/>
            <person name="Ye R.Z."/>
            <person name="Que T.C."/>
            <person name="Du C.H."/>
            <person name="Zhou Y.H."/>
            <person name="Cheng J.X."/>
            <person name="Dai P.F."/>
            <person name="Guo W.B."/>
            <person name="Han X.H."/>
            <person name="Huang E.J."/>
            <person name="Li L.F."/>
            <person name="Wei W."/>
            <person name="Gao Y.C."/>
            <person name="Liu J.Z."/>
            <person name="Shao H.Z."/>
            <person name="Wang X."/>
            <person name="Wang C.C."/>
            <person name="Yang T.C."/>
            <person name="Huo Q.B."/>
            <person name="Li W."/>
            <person name="Chen H.Y."/>
            <person name="Chen S.E."/>
            <person name="Zhou L.G."/>
            <person name="Ni X.B."/>
            <person name="Tian J.H."/>
            <person name="Sheng Y."/>
            <person name="Liu T."/>
            <person name="Pan Y.S."/>
            <person name="Xia L.Y."/>
            <person name="Li J."/>
            <person name="Zhao F."/>
            <person name="Cao W.C."/>
        </authorList>
    </citation>
    <scope>NUCLEOTIDE SEQUENCE</scope>
    <source>
        <strain evidence="2">Rmic-2018</strain>
    </source>
</reference>
<dbReference type="Proteomes" id="UP000821866">
    <property type="component" value="Chromosome 6"/>
</dbReference>
<dbReference type="AlphaFoldDB" id="A0A9J6DQ80"/>
<proteinExistence type="predicted"/>
<evidence type="ECO:0000313" key="3">
    <source>
        <dbReference type="Proteomes" id="UP000821866"/>
    </source>
</evidence>
<feature type="region of interest" description="Disordered" evidence="1">
    <location>
        <begin position="182"/>
        <end position="260"/>
    </location>
</feature>
<gene>
    <name evidence="2" type="ORF">HPB51_022851</name>
</gene>
<dbReference type="EMBL" id="JABSTU010000008">
    <property type="protein sequence ID" value="KAH8024367.1"/>
    <property type="molecule type" value="Genomic_DNA"/>
</dbReference>